<dbReference type="AlphaFoldDB" id="A0A5B6WVH0"/>
<sequence length="127" mass="14022">MQAKEDLEPSTLSQFVDGKSLKIVPAKASVIVTNPLGQCTMVNKKMIVKGGDVYLVYVLDSTMVKEDFKQVPVVNEFSNVVPEEILGILPNRDIKFSIDVTSGTVPILSAPYRMVPIDLKELKTQLQ</sequence>
<comment type="caution">
    <text evidence="1">The sequence shown here is derived from an EMBL/GenBank/DDBJ whole genome shotgun (WGS) entry which is preliminary data.</text>
</comment>
<accession>A0A5B6WVH0</accession>
<organism evidence="1 2">
    <name type="scientific">Gossypium australe</name>
    <dbReference type="NCBI Taxonomy" id="47621"/>
    <lineage>
        <taxon>Eukaryota</taxon>
        <taxon>Viridiplantae</taxon>
        <taxon>Streptophyta</taxon>
        <taxon>Embryophyta</taxon>
        <taxon>Tracheophyta</taxon>
        <taxon>Spermatophyta</taxon>
        <taxon>Magnoliopsida</taxon>
        <taxon>eudicotyledons</taxon>
        <taxon>Gunneridae</taxon>
        <taxon>Pentapetalae</taxon>
        <taxon>rosids</taxon>
        <taxon>malvids</taxon>
        <taxon>Malvales</taxon>
        <taxon>Malvaceae</taxon>
        <taxon>Malvoideae</taxon>
        <taxon>Gossypium</taxon>
    </lineage>
</organism>
<dbReference type="Proteomes" id="UP000325315">
    <property type="component" value="Unassembled WGS sequence"/>
</dbReference>
<evidence type="ECO:0000313" key="2">
    <source>
        <dbReference type="Proteomes" id="UP000325315"/>
    </source>
</evidence>
<gene>
    <name evidence="1" type="ORF">EPI10_006902</name>
</gene>
<dbReference type="OrthoDB" id="1749844at2759"/>
<name>A0A5B6WVH0_9ROSI</name>
<keyword evidence="2" id="KW-1185">Reference proteome</keyword>
<reference evidence="2" key="1">
    <citation type="journal article" date="2019" name="Plant Biotechnol. J.">
        <title>Genome sequencing of the Australian wild diploid species Gossypium australe highlights disease resistance and delayed gland morphogenesis.</title>
        <authorList>
            <person name="Cai Y."/>
            <person name="Cai X."/>
            <person name="Wang Q."/>
            <person name="Wang P."/>
            <person name="Zhang Y."/>
            <person name="Cai C."/>
            <person name="Xu Y."/>
            <person name="Wang K."/>
            <person name="Zhou Z."/>
            <person name="Wang C."/>
            <person name="Geng S."/>
            <person name="Li B."/>
            <person name="Dong Q."/>
            <person name="Hou Y."/>
            <person name="Wang H."/>
            <person name="Ai P."/>
            <person name="Liu Z."/>
            <person name="Yi F."/>
            <person name="Sun M."/>
            <person name="An G."/>
            <person name="Cheng J."/>
            <person name="Zhang Y."/>
            <person name="Shi Q."/>
            <person name="Xie Y."/>
            <person name="Shi X."/>
            <person name="Chang Y."/>
            <person name="Huang F."/>
            <person name="Chen Y."/>
            <person name="Hong S."/>
            <person name="Mi L."/>
            <person name="Sun Q."/>
            <person name="Zhang L."/>
            <person name="Zhou B."/>
            <person name="Peng R."/>
            <person name="Zhang X."/>
            <person name="Liu F."/>
        </authorList>
    </citation>
    <scope>NUCLEOTIDE SEQUENCE [LARGE SCALE GENOMIC DNA]</scope>
    <source>
        <strain evidence="2">cv. PA1801</strain>
    </source>
</reference>
<proteinExistence type="predicted"/>
<evidence type="ECO:0000313" key="1">
    <source>
        <dbReference type="EMBL" id="KAA3484845.1"/>
    </source>
</evidence>
<protein>
    <submittedName>
        <fullName evidence="1">RVP_2 domain-containing protein</fullName>
    </submittedName>
</protein>
<dbReference type="EMBL" id="SMMG02000002">
    <property type="protein sequence ID" value="KAA3484845.1"/>
    <property type="molecule type" value="Genomic_DNA"/>
</dbReference>